<dbReference type="GO" id="GO:0006189">
    <property type="term" value="P:'de novo' IMP biosynthetic process"/>
    <property type="evidence" value="ECO:0007669"/>
    <property type="project" value="UniProtKB-UniRule"/>
</dbReference>
<dbReference type="AlphaFoldDB" id="A0A1H7P0D2"/>
<comment type="catalytic activity">
    <reaction evidence="5 6">
        <text>N(1)-(5-phospho-beta-D-ribosyl)glycinamide + (6R)-10-formyltetrahydrofolate = N(2)-formyl-N(1)-(5-phospho-beta-D-ribosyl)glycinamide + (6S)-5,6,7,8-tetrahydrofolate + H(+)</text>
        <dbReference type="Rhea" id="RHEA:15053"/>
        <dbReference type="ChEBI" id="CHEBI:15378"/>
        <dbReference type="ChEBI" id="CHEBI:57453"/>
        <dbReference type="ChEBI" id="CHEBI:143788"/>
        <dbReference type="ChEBI" id="CHEBI:147286"/>
        <dbReference type="ChEBI" id="CHEBI:195366"/>
        <dbReference type="EC" id="2.1.2.2"/>
    </reaction>
</comment>
<dbReference type="InterPro" id="IPR004607">
    <property type="entry name" value="GART"/>
</dbReference>
<comment type="function">
    <text evidence="6">Catalyzes the transfer of a formyl group from 10-formyltetrahydrofolate to 5-phospho-ribosyl-glycinamide (GAR), producing 5-phospho-ribosyl-N-formylglycinamide (FGAR) and tetrahydrofolate.</text>
</comment>
<evidence type="ECO:0000256" key="4">
    <source>
        <dbReference type="ARBA" id="ARBA00038440"/>
    </source>
</evidence>
<feature type="domain" description="Formyl transferase N-terminal" evidence="7">
    <location>
        <begin position="6"/>
        <end position="185"/>
    </location>
</feature>
<feature type="site" description="Raises pKa of active site His" evidence="6">
    <location>
        <position position="148"/>
    </location>
</feature>
<evidence type="ECO:0000256" key="6">
    <source>
        <dbReference type="HAMAP-Rule" id="MF_01930"/>
    </source>
</evidence>
<dbReference type="GO" id="GO:0004644">
    <property type="term" value="F:phosphoribosylglycinamide formyltransferase activity"/>
    <property type="evidence" value="ECO:0007669"/>
    <property type="project" value="UniProtKB-UniRule"/>
</dbReference>
<comment type="similarity">
    <text evidence="4 6">Belongs to the GART family.</text>
</comment>
<name>A0A1H7P0D2_9RHOB</name>
<feature type="binding site" evidence="6">
    <location>
        <begin position="16"/>
        <end position="18"/>
    </location>
    <ligand>
        <name>N(1)-(5-phospho-beta-D-ribosyl)glycinamide</name>
        <dbReference type="ChEBI" id="CHEBI:143788"/>
    </ligand>
</feature>
<dbReference type="InterPro" id="IPR036477">
    <property type="entry name" value="Formyl_transf_N_sf"/>
</dbReference>
<evidence type="ECO:0000256" key="2">
    <source>
        <dbReference type="ARBA" id="ARBA00022679"/>
    </source>
</evidence>
<organism evidence="8 9">
    <name type="scientific">Jannaschia helgolandensis</name>
    <dbReference type="NCBI Taxonomy" id="188906"/>
    <lineage>
        <taxon>Bacteria</taxon>
        <taxon>Pseudomonadati</taxon>
        <taxon>Pseudomonadota</taxon>
        <taxon>Alphaproteobacteria</taxon>
        <taxon>Rhodobacterales</taxon>
        <taxon>Roseobacteraceae</taxon>
        <taxon>Jannaschia</taxon>
    </lineage>
</organism>
<evidence type="ECO:0000256" key="1">
    <source>
        <dbReference type="ARBA" id="ARBA00005054"/>
    </source>
</evidence>
<evidence type="ECO:0000313" key="9">
    <source>
        <dbReference type="Proteomes" id="UP000199283"/>
    </source>
</evidence>
<dbReference type="HAMAP" id="MF_01930">
    <property type="entry name" value="PurN"/>
    <property type="match status" value="1"/>
</dbReference>
<dbReference type="Pfam" id="PF00551">
    <property type="entry name" value="Formyl_trans_N"/>
    <property type="match status" value="1"/>
</dbReference>
<dbReference type="InterPro" id="IPR002376">
    <property type="entry name" value="Formyl_transf_N"/>
</dbReference>
<proteinExistence type="inferred from homology"/>
<keyword evidence="3 6" id="KW-0658">Purine biosynthesis</keyword>
<keyword evidence="9" id="KW-1185">Reference proteome</keyword>
<dbReference type="GO" id="GO:0005829">
    <property type="term" value="C:cytosol"/>
    <property type="evidence" value="ECO:0007669"/>
    <property type="project" value="TreeGrafter"/>
</dbReference>
<dbReference type="OrthoDB" id="9806170at2"/>
<comment type="pathway">
    <text evidence="1 6">Purine metabolism; IMP biosynthesis via de novo pathway; N(2)-formyl-N(1)-(5-phospho-D-ribosyl)glycinamide from N(1)-(5-phospho-D-ribosyl)glycinamide (10-formyl THF route): step 1/1.</text>
</comment>
<feature type="binding site" evidence="6">
    <location>
        <position position="110"/>
    </location>
    <ligand>
        <name>(6R)-10-formyltetrahydrofolate</name>
        <dbReference type="ChEBI" id="CHEBI:195366"/>
    </ligand>
</feature>
<dbReference type="SUPFAM" id="SSF53328">
    <property type="entry name" value="Formyltransferase"/>
    <property type="match status" value="1"/>
</dbReference>
<dbReference type="PROSITE" id="PS00373">
    <property type="entry name" value="GART"/>
    <property type="match status" value="1"/>
</dbReference>
<feature type="binding site" evidence="6">
    <location>
        <position position="68"/>
    </location>
    <ligand>
        <name>(6R)-10-formyltetrahydrofolate</name>
        <dbReference type="ChEBI" id="CHEBI:195366"/>
    </ligand>
</feature>
<dbReference type="CDD" id="cd08645">
    <property type="entry name" value="FMT_core_GART"/>
    <property type="match status" value="1"/>
</dbReference>
<protein>
    <recommendedName>
        <fullName evidence="6">Phosphoribosylglycinamide formyltransferase</fullName>
        <ecNumber evidence="6">2.1.2.2</ecNumber>
    </recommendedName>
    <alternativeName>
        <fullName evidence="6">5'-phosphoribosylglycinamide transformylase</fullName>
    </alternativeName>
    <alternativeName>
        <fullName evidence="6">GAR transformylase</fullName>
        <shortName evidence="6">GART</shortName>
    </alternativeName>
</protein>
<dbReference type="Gene3D" id="3.40.50.170">
    <property type="entry name" value="Formyl transferase, N-terminal domain"/>
    <property type="match status" value="1"/>
</dbReference>
<dbReference type="PANTHER" id="PTHR43369:SF2">
    <property type="entry name" value="PHOSPHORIBOSYLGLYCINAMIDE FORMYLTRANSFERASE"/>
    <property type="match status" value="1"/>
</dbReference>
<reference evidence="8 9" key="1">
    <citation type="submission" date="2016-10" db="EMBL/GenBank/DDBJ databases">
        <authorList>
            <person name="de Groot N.N."/>
        </authorList>
    </citation>
    <scope>NUCLEOTIDE SEQUENCE [LARGE SCALE GENOMIC DNA]</scope>
    <source>
        <strain evidence="8 9">DSM 14858</strain>
    </source>
</reference>
<dbReference type="PANTHER" id="PTHR43369">
    <property type="entry name" value="PHOSPHORIBOSYLGLYCINAMIDE FORMYLTRANSFERASE"/>
    <property type="match status" value="1"/>
</dbReference>
<evidence type="ECO:0000256" key="3">
    <source>
        <dbReference type="ARBA" id="ARBA00022755"/>
    </source>
</evidence>
<evidence type="ECO:0000259" key="7">
    <source>
        <dbReference type="Pfam" id="PF00551"/>
    </source>
</evidence>
<dbReference type="RefSeq" id="WP_092762987.1">
    <property type="nucleotide sequence ID" value="NZ_FNZQ01000004.1"/>
</dbReference>
<feature type="active site" description="Proton donor" evidence="6">
    <location>
        <position position="112"/>
    </location>
</feature>
<dbReference type="EC" id="2.1.2.2" evidence="6"/>
<dbReference type="Proteomes" id="UP000199283">
    <property type="component" value="Unassembled WGS sequence"/>
</dbReference>
<keyword evidence="2 6" id="KW-0808">Transferase</keyword>
<dbReference type="NCBIfam" id="TIGR00639">
    <property type="entry name" value="PurN"/>
    <property type="match status" value="1"/>
</dbReference>
<evidence type="ECO:0000313" key="8">
    <source>
        <dbReference type="EMBL" id="SEL29261.1"/>
    </source>
</evidence>
<dbReference type="InterPro" id="IPR001555">
    <property type="entry name" value="GART_AS"/>
</dbReference>
<dbReference type="EMBL" id="FNZQ01000004">
    <property type="protein sequence ID" value="SEL29261.1"/>
    <property type="molecule type" value="Genomic_DNA"/>
</dbReference>
<evidence type="ECO:0000256" key="5">
    <source>
        <dbReference type="ARBA" id="ARBA00047664"/>
    </source>
</evidence>
<sequence length="205" mass="21742">MSGSAKKVAILISGGGSNMEVLARDMTGDHPARPCLVLSNDPDAGGLARAAALGIPTAAIDHRTFPDRAAFESALLTRLAEDAPDIIALAGFMRILTPGFTRAWQGRMLNIHPSLLPLYKGLHTHARAIDAGDAQAGCSVHEVTAELDDGPILGQARVPVLPDDTPDTLAARVLIQEHRLYPAVLRRFAGGDRTRLDLPPVVNIN</sequence>
<dbReference type="UniPathway" id="UPA00074">
    <property type="reaction ID" value="UER00126"/>
</dbReference>
<feature type="binding site" evidence="6">
    <location>
        <begin position="93"/>
        <end position="96"/>
    </location>
    <ligand>
        <name>(6R)-10-formyltetrahydrofolate</name>
        <dbReference type="ChEBI" id="CHEBI:195366"/>
    </ligand>
</feature>
<dbReference type="STRING" id="188906.SAMN04488526_2373"/>
<accession>A0A1H7P0D2</accession>
<gene>
    <name evidence="6" type="primary">purN</name>
    <name evidence="8" type="ORF">SAMN04488526_2373</name>
</gene>